<keyword evidence="3" id="KW-0560">Oxidoreductase</keyword>
<dbReference type="InterPro" id="IPR036291">
    <property type="entry name" value="NAD(P)-bd_dom_sf"/>
</dbReference>
<dbReference type="Gene3D" id="3.40.50.720">
    <property type="entry name" value="NAD(P)-binding Rossmann-like Domain"/>
    <property type="match status" value="1"/>
</dbReference>
<dbReference type="Proteomes" id="UP000286931">
    <property type="component" value="Unassembled WGS sequence"/>
</dbReference>
<dbReference type="PRINTS" id="PR00081">
    <property type="entry name" value="GDHRDH"/>
</dbReference>
<name>A0A401YWE4_9ACTN</name>
<evidence type="ECO:0000256" key="4">
    <source>
        <dbReference type="ARBA" id="ARBA00023027"/>
    </source>
</evidence>
<sequence length="292" mass="29521">MSARNVASAVTRAEPPLRGSVALVTGGGSGIGLGCALRFAADGAHVLIAGRSEDRLRGAVAELGKVAAAGARVGYAVTDVTDEAQVEAAVAAAAELGPVRAVLASAGGNSTMGPLTRIDTAKWRETVELNLTGTMLVLKHTARLMAAAGGGSFVAISSIASAVTHRWFGAYGVSKAGIDHLVRLAADELGASGVRVNGILPGLVATDMVGAVTAGGPVLEDYLACTPLERVGRVEDIAALAAFLVGPESTWITGQNINVDGGHHLRRGPDFRAFLEPVFGADGLRGIVAEGN</sequence>
<dbReference type="PROSITE" id="PS00061">
    <property type="entry name" value="ADH_SHORT"/>
    <property type="match status" value="1"/>
</dbReference>
<accession>A0A401YWE4</accession>
<evidence type="ECO:0000313" key="7">
    <source>
        <dbReference type="Proteomes" id="UP000286931"/>
    </source>
</evidence>
<dbReference type="NCBIfam" id="NF004528">
    <property type="entry name" value="PRK05875.1"/>
    <property type="match status" value="1"/>
</dbReference>
<dbReference type="EMBL" id="BIFH01000030">
    <property type="protein sequence ID" value="GCD98937.1"/>
    <property type="molecule type" value="Genomic_DNA"/>
</dbReference>
<dbReference type="InterPro" id="IPR002347">
    <property type="entry name" value="SDR_fam"/>
</dbReference>
<dbReference type="GO" id="GO:0016491">
    <property type="term" value="F:oxidoreductase activity"/>
    <property type="evidence" value="ECO:0007669"/>
    <property type="project" value="UniProtKB-KW"/>
</dbReference>
<protein>
    <submittedName>
        <fullName evidence="6">Short-chain dehydrogenase</fullName>
    </submittedName>
</protein>
<dbReference type="PROSITE" id="PS51257">
    <property type="entry name" value="PROKAR_LIPOPROTEIN"/>
    <property type="match status" value="1"/>
</dbReference>
<feature type="domain" description="Ketoreductase" evidence="5">
    <location>
        <begin position="20"/>
        <end position="221"/>
    </location>
</feature>
<evidence type="ECO:0000256" key="3">
    <source>
        <dbReference type="ARBA" id="ARBA00023002"/>
    </source>
</evidence>
<evidence type="ECO:0000256" key="2">
    <source>
        <dbReference type="ARBA" id="ARBA00022797"/>
    </source>
</evidence>
<keyword evidence="4" id="KW-0520">NAD</keyword>
<comment type="similarity">
    <text evidence="1">Belongs to the short-chain dehydrogenases/reductases (SDR) family.</text>
</comment>
<evidence type="ECO:0000313" key="6">
    <source>
        <dbReference type="EMBL" id="GCD98937.1"/>
    </source>
</evidence>
<dbReference type="PANTHER" id="PTHR43943:SF17">
    <property type="entry name" value="3-PHENYLPROPIONATE-DIHYDRODIOL_CINNAMIC ACID-DIHYDRODIOL DEHYDROGENASE"/>
    <property type="match status" value="1"/>
</dbReference>
<dbReference type="InterPro" id="IPR057326">
    <property type="entry name" value="KR_dom"/>
</dbReference>
<evidence type="ECO:0000256" key="1">
    <source>
        <dbReference type="ARBA" id="ARBA00006484"/>
    </source>
</evidence>
<organism evidence="6 7">
    <name type="scientific">Embleya hyalina</name>
    <dbReference type="NCBI Taxonomy" id="516124"/>
    <lineage>
        <taxon>Bacteria</taxon>
        <taxon>Bacillati</taxon>
        <taxon>Actinomycetota</taxon>
        <taxon>Actinomycetes</taxon>
        <taxon>Kitasatosporales</taxon>
        <taxon>Streptomycetaceae</taxon>
        <taxon>Embleya</taxon>
    </lineage>
</organism>
<dbReference type="CDD" id="cd05233">
    <property type="entry name" value="SDR_c"/>
    <property type="match status" value="1"/>
</dbReference>
<comment type="caution">
    <text evidence="6">The sequence shown here is derived from an EMBL/GenBank/DDBJ whole genome shotgun (WGS) entry which is preliminary data.</text>
</comment>
<dbReference type="RefSeq" id="WP_126640799.1">
    <property type="nucleotide sequence ID" value="NZ_BIFH01000030.1"/>
</dbReference>
<dbReference type="PANTHER" id="PTHR43943">
    <property type="entry name" value="DEHYDROGENASE/REDUCTASE (SDR FAMILY) MEMBER 4"/>
    <property type="match status" value="1"/>
</dbReference>
<keyword evidence="2" id="KW-0058">Aromatic hydrocarbons catabolism</keyword>
<gene>
    <name evidence="6" type="ORF">EHYA_06649</name>
</gene>
<dbReference type="AlphaFoldDB" id="A0A401YWE4"/>
<dbReference type="InterPro" id="IPR020904">
    <property type="entry name" value="Sc_DH/Rdtase_CS"/>
</dbReference>
<keyword evidence="7" id="KW-1185">Reference proteome</keyword>
<dbReference type="SMART" id="SM00822">
    <property type="entry name" value="PKS_KR"/>
    <property type="match status" value="1"/>
</dbReference>
<dbReference type="Pfam" id="PF13561">
    <property type="entry name" value="adh_short_C2"/>
    <property type="match status" value="1"/>
</dbReference>
<dbReference type="SUPFAM" id="SSF51735">
    <property type="entry name" value="NAD(P)-binding Rossmann-fold domains"/>
    <property type="match status" value="1"/>
</dbReference>
<proteinExistence type="inferred from homology"/>
<reference evidence="6 7" key="1">
    <citation type="submission" date="2018-12" db="EMBL/GenBank/DDBJ databases">
        <title>Draft genome sequence of Embleya hyalina NBRC 13850T.</title>
        <authorList>
            <person name="Komaki H."/>
            <person name="Hosoyama A."/>
            <person name="Kimura A."/>
            <person name="Ichikawa N."/>
            <person name="Tamura T."/>
        </authorList>
    </citation>
    <scope>NUCLEOTIDE SEQUENCE [LARGE SCALE GENOMIC DNA]</scope>
    <source>
        <strain evidence="6 7">NBRC 13850</strain>
    </source>
</reference>
<dbReference type="FunFam" id="3.40.50.720:FF:000084">
    <property type="entry name" value="Short-chain dehydrogenase reductase"/>
    <property type="match status" value="1"/>
</dbReference>
<dbReference type="OrthoDB" id="8991930at2"/>
<evidence type="ECO:0000259" key="5">
    <source>
        <dbReference type="SMART" id="SM00822"/>
    </source>
</evidence>